<proteinExistence type="predicted"/>
<dbReference type="SUPFAM" id="SSF53474">
    <property type="entry name" value="alpha/beta-Hydrolases"/>
    <property type="match status" value="1"/>
</dbReference>
<dbReference type="InterPro" id="IPR050300">
    <property type="entry name" value="GDXG_lipolytic_enzyme"/>
</dbReference>
<evidence type="ECO:0000313" key="4">
    <source>
        <dbReference type="Proteomes" id="UP000199657"/>
    </source>
</evidence>
<dbReference type="Pfam" id="PF20434">
    <property type="entry name" value="BD-FAE"/>
    <property type="match status" value="1"/>
</dbReference>
<sequence length="275" mass="29487">MDDAVEYEYNPHVHVADVPAYLDRAARASERARRQVGGVYDVAYGDRPLNTCDIFPAGPDAPVHVFLHGGYWRGRDKADYSFMAPAFLQAGVTLVLPNYSLCPHADLATLVRETSACLHWLRDHGRRHGDMSRLTASGHSAGAHLLAMAHAPDFDTPVTPGLVRRAVLISGLYDLAPVRHTSVNTDIGLTAASAAALSPVHHLPYTDLPLTLYVGGGETASWIQQSRDFHAAVSKAGSRASLHVLGDHNHYSIAEELGDAHTPLGQACIAAALAP</sequence>
<protein>
    <submittedName>
        <fullName evidence="3">Arylformamidase</fullName>
    </submittedName>
</protein>
<evidence type="ECO:0000256" key="1">
    <source>
        <dbReference type="ARBA" id="ARBA00022801"/>
    </source>
</evidence>
<dbReference type="Proteomes" id="UP000199657">
    <property type="component" value="Unassembled WGS sequence"/>
</dbReference>
<feature type="domain" description="BD-FAE-like" evidence="2">
    <location>
        <begin position="60"/>
        <end position="149"/>
    </location>
</feature>
<name>A0A1H8UV65_9GAMM</name>
<dbReference type="PANTHER" id="PTHR48081:SF33">
    <property type="entry name" value="KYNURENINE FORMAMIDASE"/>
    <property type="match status" value="1"/>
</dbReference>
<dbReference type="RefSeq" id="WP_091645278.1">
    <property type="nucleotide sequence ID" value="NZ_FOEG01000008.1"/>
</dbReference>
<dbReference type="Gene3D" id="3.40.50.1820">
    <property type="entry name" value="alpha/beta hydrolase"/>
    <property type="match status" value="1"/>
</dbReference>
<gene>
    <name evidence="3" type="ORF">SAMN04488052_10842</name>
</gene>
<dbReference type="OrthoDB" id="9771666at2"/>
<keyword evidence="4" id="KW-1185">Reference proteome</keyword>
<dbReference type="AlphaFoldDB" id="A0A1H8UV65"/>
<evidence type="ECO:0000259" key="2">
    <source>
        <dbReference type="Pfam" id="PF20434"/>
    </source>
</evidence>
<keyword evidence="1" id="KW-0378">Hydrolase</keyword>
<reference evidence="3 4" key="1">
    <citation type="submission" date="2016-10" db="EMBL/GenBank/DDBJ databases">
        <authorList>
            <person name="de Groot N.N."/>
        </authorList>
    </citation>
    <scope>NUCLEOTIDE SEQUENCE [LARGE SCALE GENOMIC DNA]</scope>
    <source>
        <strain evidence="3 4">CGMCC 1.6291</strain>
    </source>
</reference>
<accession>A0A1H8UV65</accession>
<dbReference type="EMBL" id="FOEG01000008">
    <property type="protein sequence ID" value="SEP06458.1"/>
    <property type="molecule type" value="Genomic_DNA"/>
</dbReference>
<dbReference type="STRING" id="406100.SAMN04488052_10842"/>
<evidence type="ECO:0000313" key="3">
    <source>
        <dbReference type="EMBL" id="SEP06458.1"/>
    </source>
</evidence>
<dbReference type="PANTHER" id="PTHR48081">
    <property type="entry name" value="AB HYDROLASE SUPERFAMILY PROTEIN C4A8.06C"/>
    <property type="match status" value="1"/>
</dbReference>
<dbReference type="InterPro" id="IPR049492">
    <property type="entry name" value="BD-FAE-like_dom"/>
</dbReference>
<organism evidence="3 4">
    <name type="scientific">Aquisalimonas asiatica</name>
    <dbReference type="NCBI Taxonomy" id="406100"/>
    <lineage>
        <taxon>Bacteria</taxon>
        <taxon>Pseudomonadati</taxon>
        <taxon>Pseudomonadota</taxon>
        <taxon>Gammaproteobacteria</taxon>
        <taxon>Chromatiales</taxon>
        <taxon>Ectothiorhodospiraceae</taxon>
        <taxon>Aquisalimonas</taxon>
    </lineage>
</organism>
<dbReference type="InterPro" id="IPR029058">
    <property type="entry name" value="AB_hydrolase_fold"/>
</dbReference>
<dbReference type="GO" id="GO:0004061">
    <property type="term" value="F:arylformamidase activity"/>
    <property type="evidence" value="ECO:0007669"/>
    <property type="project" value="TreeGrafter"/>
</dbReference>